<reference evidence="1" key="1">
    <citation type="submission" date="2021-06" db="EMBL/GenBank/DDBJ databases">
        <authorList>
            <person name="Kallberg Y."/>
            <person name="Tangrot J."/>
            <person name="Rosling A."/>
        </authorList>
    </citation>
    <scope>NUCLEOTIDE SEQUENCE</scope>
    <source>
        <strain evidence="1">IL203A</strain>
    </source>
</reference>
<protein>
    <submittedName>
        <fullName evidence="1">9642_t:CDS:1</fullName>
    </submittedName>
</protein>
<name>A0ACA9K6H3_9GLOM</name>
<comment type="caution">
    <text evidence="1">The sequence shown here is derived from an EMBL/GenBank/DDBJ whole genome shotgun (WGS) entry which is preliminary data.</text>
</comment>
<gene>
    <name evidence="1" type="ORF">DHETER_LOCUS1036</name>
</gene>
<evidence type="ECO:0000313" key="1">
    <source>
        <dbReference type="EMBL" id="CAG8455217.1"/>
    </source>
</evidence>
<organism evidence="1 2">
    <name type="scientific">Dentiscutata heterogama</name>
    <dbReference type="NCBI Taxonomy" id="1316150"/>
    <lineage>
        <taxon>Eukaryota</taxon>
        <taxon>Fungi</taxon>
        <taxon>Fungi incertae sedis</taxon>
        <taxon>Mucoromycota</taxon>
        <taxon>Glomeromycotina</taxon>
        <taxon>Glomeromycetes</taxon>
        <taxon>Diversisporales</taxon>
        <taxon>Gigasporaceae</taxon>
        <taxon>Dentiscutata</taxon>
    </lineage>
</organism>
<dbReference type="EMBL" id="CAJVPU010000577">
    <property type="protein sequence ID" value="CAG8455217.1"/>
    <property type="molecule type" value="Genomic_DNA"/>
</dbReference>
<dbReference type="Proteomes" id="UP000789702">
    <property type="component" value="Unassembled WGS sequence"/>
</dbReference>
<evidence type="ECO:0000313" key="2">
    <source>
        <dbReference type="Proteomes" id="UP000789702"/>
    </source>
</evidence>
<proteinExistence type="predicted"/>
<sequence length="504" mass="58814">MYNETGTLPTNFEFLTLEEVGVALRKAVIECSERGLYFAAKWYYDQRAAETLDGLSASSKGSLESTKMDMSYCSFFTQQDLSTNLDYIEHDKYLLGKSYFDVKEFDRAAFVLERCKSSKCRFLKGYSKYMAGEKRKEEESQDIMGPLDDSKCLNKEIQSLWEEMETWREEGEMDGFLIYLYGLILKQKNPQAKNIKDIFLESVLKYHYNWSAWLELANCITNKDMMEDILALLPDTFMLRFFRIYLSAELLESTKCLELISEVQHKFVENKFLQTQTAITYYNNRDYLAAESVFEDIIKSDPYRLDDIDLYSNILYVLDGKSAKLSFLAHMSCHTDKFRSETMCIVGNYYSSKGEHEKAISYFRRALQVNRNCLAAWTLMGHEYVELKNTHAAVVSYKRAVEINPKDYRAWCGLGQTYEMLKMPYYAIYYYQRSSALRPYDARMWLRLGALYEQLSVPNESIKAYNRALQCADIDTNSKEQAALKLETLYGSSDKDKVTEHYSE</sequence>
<keyword evidence="2" id="KW-1185">Reference proteome</keyword>
<accession>A0ACA9K6H3</accession>